<dbReference type="Proteomes" id="UP000277928">
    <property type="component" value="Unassembled WGS sequence"/>
</dbReference>
<reference evidence="2 3" key="1">
    <citation type="submission" date="2018-08" db="EMBL/GenBank/DDBJ databases">
        <authorList>
            <person name="Laetsch R D."/>
            <person name="Stevens L."/>
            <person name="Kumar S."/>
            <person name="Blaxter L. M."/>
        </authorList>
    </citation>
    <scope>NUCLEOTIDE SEQUENCE [LARGE SCALE GENOMIC DNA]</scope>
</reference>
<organism evidence="2 3">
    <name type="scientific">Litomosoides sigmodontis</name>
    <name type="common">Filarial nematode worm</name>
    <dbReference type="NCBI Taxonomy" id="42156"/>
    <lineage>
        <taxon>Eukaryota</taxon>
        <taxon>Metazoa</taxon>
        <taxon>Ecdysozoa</taxon>
        <taxon>Nematoda</taxon>
        <taxon>Chromadorea</taxon>
        <taxon>Rhabditida</taxon>
        <taxon>Spirurina</taxon>
        <taxon>Spiruromorpha</taxon>
        <taxon>Filarioidea</taxon>
        <taxon>Onchocercidae</taxon>
        <taxon>Litomosoides</taxon>
    </lineage>
</organism>
<dbReference type="EMBL" id="UYRX01000302">
    <property type="protein sequence ID" value="VDK79645.1"/>
    <property type="molecule type" value="Genomic_DNA"/>
</dbReference>
<name>A0A3P6TFJ5_LITSI</name>
<dbReference type="OMA" id="HTTIRAF"/>
<feature type="region of interest" description="Disordered" evidence="1">
    <location>
        <begin position="86"/>
        <end position="109"/>
    </location>
</feature>
<dbReference type="AlphaFoldDB" id="A0A3P6TFJ5"/>
<feature type="region of interest" description="Disordered" evidence="1">
    <location>
        <begin position="15"/>
        <end position="57"/>
    </location>
</feature>
<accession>A0A3P6TFJ5</accession>
<evidence type="ECO:0000256" key="1">
    <source>
        <dbReference type="SAM" id="MobiDB-lite"/>
    </source>
</evidence>
<protein>
    <submittedName>
        <fullName evidence="2">Uncharacterized protein</fullName>
    </submittedName>
</protein>
<sequence length="132" mass="14594">MTHIPYRSRHFTAEVLDNREGSGNSNDMMEWSDDEDLGAEGSGGQTEGSGDTIHDDDQEAIAPVFTAEDVRHTKFIHRLTTTATYKEPSLETRPPTRPPVIAKPPEVGSTDRPTLSVLTAFIIILWAPLLLH</sequence>
<proteinExistence type="predicted"/>
<dbReference type="OrthoDB" id="5865493at2759"/>
<gene>
    <name evidence="2" type="ORF">NLS_LOCUS4602</name>
</gene>
<evidence type="ECO:0000313" key="3">
    <source>
        <dbReference type="Proteomes" id="UP000277928"/>
    </source>
</evidence>
<evidence type="ECO:0000313" key="2">
    <source>
        <dbReference type="EMBL" id="VDK79645.1"/>
    </source>
</evidence>
<keyword evidence="3" id="KW-1185">Reference proteome</keyword>